<protein>
    <recommendedName>
        <fullName evidence="7">Xylanolytic transcriptional activator regulatory domain-containing protein</fullName>
    </recommendedName>
</protein>
<evidence type="ECO:0000313" key="9">
    <source>
        <dbReference type="Proteomes" id="UP000269721"/>
    </source>
</evidence>
<evidence type="ECO:0000256" key="3">
    <source>
        <dbReference type="ARBA" id="ARBA00023015"/>
    </source>
</evidence>
<keyword evidence="2" id="KW-0479">Metal-binding</keyword>
<dbReference type="GO" id="GO:0006351">
    <property type="term" value="P:DNA-templated transcription"/>
    <property type="evidence" value="ECO:0007669"/>
    <property type="project" value="InterPro"/>
</dbReference>
<proteinExistence type="predicted"/>
<dbReference type="OrthoDB" id="4456959at2759"/>
<dbReference type="Pfam" id="PF04082">
    <property type="entry name" value="Fungal_trans"/>
    <property type="match status" value="1"/>
</dbReference>
<dbReference type="GO" id="GO:0008270">
    <property type="term" value="F:zinc ion binding"/>
    <property type="evidence" value="ECO:0007669"/>
    <property type="project" value="InterPro"/>
</dbReference>
<dbReference type="PANTHER" id="PTHR47338">
    <property type="entry name" value="ZN(II)2CYS6 TRANSCRIPTION FACTOR (EUROFUNG)-RELATED"/>
    <property type="match status" value="1"/>
</dbReference>
<sequence>MSCPCPGEHVRAADHPTKPAGSTASYSYCLGSAGYQGADPRWFHVIESLHAAGNQDTLIDTPKTALQQLPSWQVLADLLETYFQSLTFMIDVVHEEAFSLTQQLPPKRRFLQGQSSPMHIFPALVLSMLALSARNHALNAAEPHVAIALYDRAKRFALSVIDTPSLLLLQALLHMTLFCIQQSDWSAAYVWLGNAVTGARALKIVEGKRGLRDGCWDWVEVAGMKLGDIRVVRGPRMVLLSSSAGSLRFHMIDDKEICSMLLLPTPNSVFYASRQNSPPMPLTRTMVLNDFLSAVPTALASNLTGVNGFLCAIATLFDRVTRFRHDCERRGVLPFLVDAASGQGSNLGARMLEIEGDCERWFERLPEHVRCLDRGPDADEFGLQAWSRWLPKVMDATYDWGVDLLIYHATMVTLHGERKGGSCALFGICNLVQGFKETGPSYNLMVIAKQLAPCSGPFGSADPAITEEILNSSALDELLTAWQTSKSFLVALDHADRGITILEEMNAYVSPERRRDTPFFGYSLCQLGLVMLLGARQSTLADAYVPLPSPPARSATIPQHERLHHLPLLSRSATTNTLHSRAAIIAAALGDQGHRFAGSRTGEKLLRNMMAEIAGGEMTLGILADLQRKGIGIDAAAGQAVASQLVRRAMGRSTEDVFESPGLCAGSMLREAGKT</sequence>
<comment type="subcellular location">
    <subcellularLocation>
        <location evidence="1">Nucleus</location>
    </subcellularLocation>
</comment>
<evidence type="ECO:0000256" key="5">
    <source>
        <dbReference type="ARBA" id="ARBA00023242"/>
    </source>
</evidence>
<organism evidence="8 9">
    <name type="scientific">Blyttiomyces helicus</name>
    <dbReference type="NCBI Taxonomy" id="388810"/>
    <lineage>
        <taxon>Eukaryota</taxon>
        <taxon>Fungi</taxon>
        <taxon>Fungi incertae sedis</taxon>
        <taxon>Chytridiomycota</taxon>
        <taxon>Chytridiomycota incertae sedis</taxon>
        <taxon>Chytridiomycetes</taxon>
        <taxon>Chytridiomycetes incertae sedis</taxon>
        <taxon>Blyttiomyces</taxon>
    </lineage>
</organism>
<reference evidence="9" key="1">
    <citation type="journal article" date="2018" name="Nat. Microbiol.">
        <title>Leveraging single-cell genomics to expand the fungal tree of life.</title>
        <authorList>
            <person name="Ahrendt S.R."/>
            <person name="Quandt C.A."/>
            <person name="Ciobanu D."/>
            <person name="Clum A."/>
            <person name="Salamov A."/>
            <person name="Andreopoulos B."/>
            <person name="Cheng J.F."/>
            <person name="Woyke T."/>
            <person name="Pelin A."/>
            <person name="Henrissat B."/>
            <person name="Reynolds N.K."/>
            <person name="Benny G.L."/>
            <person name="Smith M.E."/>
            <person name="James T.Y."/>
            <person name="Grigoriev I.V."/>
        </authorList>
    </citation>
    <scope>NUCLEOTIDE SEQUENCE [LARGE SCALE GENOMIC DNA]</scope>
</reference>
<evidence type="ECO:0000256" key="4">
    <source>
        <dbReference type="ARBA" id="ARBA00023163"/>
    </source>
</evidence>
<dbReference type="AlphaFoldDB" id="A0A4P9W831"/>
<evidence type="ECO:0000256" key="2">
    <source>
        <dbReference type="ARBA" id="ARBA00022723"/>
    </source>
</evidence>
<feature type="compositionally biased region" description="Basic and acidic residues" evidence="6">
    <location>
        <begin position="8"/>
        <end position="17"/>
    </location>
</feature>
<evidence type="ECO:0000256" key="1">
    <source>
        <dbReference type="ARBA" id="ARBA00004123"/>
    </source>
</evidence>
<dbReference type="GO" id="GO:0000981">
    <property type="term" value="F:DNA-binding transcription factor activity, RNA polymerase II-specific"/>
    <property type="evidence" value="ECO:0007669"/>
    <property type="project" value="InterPro"/>
</dbReference>
<keyword evidence="5" id="KW-0539">Nucleus</keyword>
<keyword evidence="3" id="KW-0805">Transcription regulation</keyword>
<keyword evidence="9" id="KW-1185">Reference proteome</keyword>
<dbReference type="GO" id="GO:0003677">
    <property type="term" value="F:DNA binding"/>
    <property type="evidence" value="ECO:0007669"/>
    <property type="project" value="InterPro"/>
</dbReference>
<keyword evidence="4" id="KW-0804">Transcription</keyword>
<feature type="region of interest" description="Disordered" evidence="6">
    <location>
        <begin position="1"/>
        <end position="21"/>
    </location>
</feature>
<dbReference type="InterPro" id="IPR007219">
    <property type="entry name" value="XnlR_reg_dom"/>
</dbReference>
<feature type="domain" description="Xylanolytic transcriptional activator regulatory" evidence="7">
    <location>
        <begin position="79"/>
        <end position="202"/>
    </location>
</feature>
<dbReference type="EMBL" id="KZ996566">
    <property type="protein sequence ID" value="RKO88659.1"/>
    <property type="molecule type" value="Genomic_DNA"/>
</dbReference>
<dbReference type="CDD" id="cd12148">
    <property type="entry name" value="fungal_TF_MHR"/>
    <property type="match status" value="1"/>
</dbReference>
<dbReference type="Proteomes" id="UP000269721">
    <property type="component" value="Unassembled WGS sequence"/>
</dbReference>
<dbReference type="GO" id="GO:0005634">
    <property type="term" value="C:nucleus"/>
    <property type="evidence" value="ECO:0007669"/>
    <property type="project" value="UniProtKB-SubCell"/>
</dbReference>
<dbReference type="PANTHER" id="PTHR47338:SF5">
    <property type="entry name" value="ZN(II)2CYS6 TRANSCRIPTION FACTOR (EUROFUNG)"/>
    <property type="match status" value="1"/>
</dbReference>
<gene>
    <name evidence="8" type="ORF">BDK51DRAFT_47917</name>
</gene>
<dbReference type="InterPro" id="IPR050815">
    <property type="entry name" value="TF_fung"/>
</dbReference>
<evidence type="ECO:0000256" key="6">
    <source>
        <dbReference type="SAM" id="MobiDB-lite"/>
    </source>
</evidence>
<evidence type="ECO:0000313" key="8">
    <source>
        <dbReference type="EMBL" id="RKO88659.1"/>
    </source>
</evidence>
<name>A0A4P9W831_9FUNG</name>
<accession>A0A4P9W831</accession>
<evidence type="ECO:0000259" key="7">
    <source>
        <dbReference type="Pfam" id="PF04082"/>
    </source>
</evidence>